<sequence length="93" mass="10516">MKTATIPSVRVEPEFRAEVEAVLGEGETLSEFVEASVRATVERRRQQAEFIARGLRSRDEARRTGEYVDADVVVEALQRKLDAARAKQAKTRR</sequence>
<dbReference type="RefSeq" id="WP_182662378.1">
    <property type="nucleotide sequence ID" value="NZ_JACIVI010000001.1"/>
</dbReference>
<dbReference type="EMBL" id="JACIVI010000001">
    <property type="protein sequence ID" value="MBB1161526.1"/>
    <property type="molecule type" value="Genomic_DNA"/>
</dbReference>
<proteinExistence type="predicted"/>
<accession>A0A839HJ14</accession>
<dbReference type="AlphaFoldDB" id="A0A839HJ14"/>
<protein>
    <submittedName>
        <fullName evidence="1">Prevent-host-death protein</fullName>
    </submittedName>
</protein>
<gene>
    <name evidence="1" type="ORF">H4F90_05975</name>
</gene>
<evidence type="ECO:0000313" key="1">
    <source>
        <dbReference type="EMBL" id="MBB1161526.1"/>
    </source>
</evidence>
<reference evidence="1 2" key="1">
    <citation type="submission" date="2020-08" db="EMBL/GenBank/DDBJ databases">
        <title>Aquariorum lacteus gen. nov., sp. nov., a new member of the family Comamonadaceae, isolated from freshwater aquarium.</title>
        <authorList>
            <person name="Chun S.-J."/>
        </authorList>
    </citation>
    <scope>NUCLEOTIDE SEQUENCE [LARGE SCALE GENOMIC DNA]</scope>
    <source>
        <strain evidence="1 2">SJAQ100</strain>
    </source>
</reference>
<name>A0A839HJ14_9BURK</name>
<dbReference type="Proteomes" id="UP000586093">
    <property type="component" value="Unassembled WGS sequence"/>
</dbReference>
<dbReference type="NCBIfam" id="NF041551">
    <property type="entry name" value="YlcI_YnfO_N"/>
    <property type="match status" value="1"/>
</dbReference>
<comment type="caution">
    <text evidence="1">The sequence shown here is derived from an EMBL/GenBank/DDBJ whole genome shotgun (WGS) entry which is preliminary data.</text>
</comment>
<evidence type="ECO:0000313" key="2">
    <source>
        <dbReference type="Proteomes" id="UP000586093"/>
    </source>
</evidence>
<keyword evidence="2" id="KW-1185">Reference proteome</keyword>
<organism evidence="1 2">
    <name type="scientific">Aquariibacter albus</name>
    <dbReference type="NCBI Taxonomy" id="2759899"/>
    <lineage>
        <taxon>Bacteria</taxon>
        <taxon>Pseudomonadati</taxon>
        <taxon>Pseudomonadota</taxon>
        <taxon>Betaproteobacteria</taxon>
        <taxon>Burkholderiales</taxon>
        <taxon>Sphaerotilaceae</taxon>
        <taxon>Aquariibacter</taxon>
    </lineage>
</organism>